<dbReference type="GO" id="GO:0004075">
    <property type="term" value="F:biotin carboxylase activity"/>
    <property type="evidence" value="ECO:0007669"/>
    <property type="project" value="UniProtKB-EC"/>
</dbReference>
<evidence type="ECO:0000313" key="17">
    <source>
        <dbReference type="Proteomes" id="UP000034954"/>
    </source>
</evidence>
<name>A0A0M2UPK3_9BACT</name>
<feature type="domain" description="ATP-grasp" evidence="14">
    <location>
        <begin position="120"/>
        <end position="317"/>
    </location>
</feature>
<keyword evidence="13" id="KW-0444">Lipid biosynthesis</keyword>
<dbReference type="InterPro" id="IPR051602">
    <property type="entry name" value="ACC_Biotin_Carboxylase"/>
</dbReference>
<dbReference type="EMBL" id="LAQJ01000299">
    <property type="protein sequence ID" value="KKO18048.1"/>
    <property type="molecule type" value="Genomic_DNA"/>
</dbReference>
<dbReference type="Pfam" id="PF02786">
    <property type="entry name" value="CPSase_L_D2"/>
    <property type="match status" value="1"/>
</dbReference>
<dbReference type="FunFam" id="3.30.1490.20:FF:000003">
    <property type="entry name" value="acetyl-CoA carboxylase isoform X1"/>
    <property type="match status" value="1"/>
</dbReference>
<dbReference type="InterPro" id="IPR005481">
    <property type="entry name" value="BC-like_N"/>
</dbReference>
<evidence type="ECO:0000259" key="14">
    <source>
        <dbReference type="PROSITE" id="PS50975"/>
    </source>
</evidence>
<dbReference type="PROSITE" id="PS50975">
    <property type="entry name" value="ATP_GRASP"/>
    <property type="match status" value="1"/>
</dbReference>
<comment type="pathway">
    <text evidence="2 13">Lipid metabolism; malonyl-CoA biosynthesis; malonyl-CoA from acetyl-CoA: step 1/1.</text>
</comment>
<keyword evidence="5 13" id="KW-0436">Ligase</keyword>
<dbReference type="Proteomes" id="UP000034954">
    <property type="component" value="Unassembled WGS sequence"/>
</dbReference>
<evidence type="ECO:0000256" key="10">
    <source>
        <dbReference type="ARBA" id="ARBA00023267"/>
    </source>
</evidence>
<dbReference type="InterPro" id="IPR011761">
    <property type="entry name" value="ATP-grasp"/>
</dbReference>
<keyword evidence="8 12" id="KW-0067">ATP-binding</keyword>
<evidence type="ECO:0000256" key="12">
    <source>
        <dbReference type="PROSITE-ProRule" id="PRU00409"/>
    </source>
</evidence>
<dbReference type="SUPFAM" id="SSF51246">
    <property type="entry name" value="Rudiment single hybrid motif"/>
    <property type="match status" value="1"/>
</dbReference>
<keyword evidence="10 13" id="KW-0092">Biotin</keyword>
<dbReference type="SUPFAM" id="SSF52440">
    <property type="entry name" value="PreATP-grasp domain"/>
    <property type="match status" value="1"/>
</dbReference>
<dbReference type="GO" id="GO:0005524">
    <property type="term" value="F:ATP binding"/>
    <property type="evidence" value="ECO:0007669"/>
    <property type="project" value="UniProtKB-UniRule"/>
</dbReference>
<dbReference type="UniPathway" id="UPA00655">
    <property type="reaction ID" value="UER00711"/>
</dbReference>
<dbReference type="GO" id="GO:0046872">
    <property type="term" value="F:metal ion binding"/>
    <property type="evidence" value="ECO:0007669"/>
    <property type="project" value="UniProtKB-KW"/>
</dbReference>
<dbReference type="PROSITE" id="PS00867">
    <property type="entry name" value="CPSASE_2"/>
    <property type="match status" value="1"/>
</dbReference>
<keyword evidence="13" id="KW-0275">Fatty acid biosynthesis</keyword>
<comment type="catalytic activity">
    <reaction evidence="11 13">
        <text>N(6)-biotinyl-L-lysyl-[protein] + hydrogencarbonate + ATP = N(6)-carboxybiotinyl-L-lysyl-[protein] + ADP + phosphate + H(+)</text>
        <dbReference type="Rhea" id="RHEA:13501"/>
        <dbReference type="Rhea" id="RHEA-COMP:10505"/>
        <dbReference type="Rhea" id="RHEA-COMP:10506"/>
        <dbReference type="ChEBI" id="CHEBI:15378"/>
        <dbReference type="ChEBI" id="CHEBI:17544"/>
        <dbReference type="ChEBI" id="CHEBI:30616"/>
        <dbReference type="ChEBI" id="CHEBI:43474"/>
        <dbReference type="ChEBI" id="CHEBI:83144"/>
        <dbReference type="ChEBI" id="CHEBI:83145"/>
        <dbReference type="ChEBI" id="CHEBI:456216"/>
        <dbReference type="EC" id="6.3.4.14"/>
    </reaction>
</comment>
<dbReference type="InterPro" id="IPR016185">
    <property type="entry name" value="PreATP-grasp_dom_sf"/>
</dbReference>
<dbReference type="GO" id="GO:2001295">
    <property type="term" value="P:malonyl-CoA biosynthetic process"/>
    <property type="evidence" value="ECO:0007669"/>
    <property type="project" value="UniProtKB-UniPathway"/>
</dbReference>
<keyword evidence="13" id="KW-0443">Lipid metabolism</keyword>
<organism evidence="16 17">
    <name type="scientific">Candidatus Brocadia fulgida</name>
    <dbReference type="NCBI Taxonomy" id="380242"/>
    <lineage>
        <taxon>Bacteria</taxon>
        <taxon>Pseudomonadati</taxon>
        <taxon>Planctomycetota</taxon>
        <taxon>Candidatus Brocadiia</taxon>
        <taxon>Candidatus Brocadiales</taxon>
        <taxon>Candidatus Brocadiaceae</taxon>
        <taxon>Candidatus Brocadia</taxon>
    </lineage>
</organism>
<dbReference type="FunFam" id="3.40.50.20:FF:000010">
    <property type="entry name" value="Propionyl-CoA carboxylase subunit alpha"/>
    <property type="match status" value="1"/>
</dbReference>
<dbReference type="InterPro" id="IPR005482">
    <property type="entry name" value="Biotin_COase_C"/>
</dbReference>
<evidence type="ECO:0000313" key="16">
    <source>
        <dbReference type="EMBL" id="KKO18048.1"/>
    </source>
</evidence>
<comment type="function">
    <text evidence="1 13">This protein is a component of the acetyl coenzyme A carboxylase complex; first, biotin carboxylase catalyzes the carboxylation of the carrier protein and then the transcarboxylase transfers the carboxyl group to form malonyl-CoA.</text>
</comment>
<dbReference type="PROSITE" id="PS50979">
    <property type="entry name" value="BC"/>
    <property type="match status" value="1"/>
</dbReference>
<evidence type="ECO:0000256" key="7">
    <source>
        <dbReference type="ARBA" id="ARBA00022741"/>
    </source>
</evidence>
<evidence type="ECO:0000256" key="4">
    <source>
        <dbReference type="ARBA" id="ARBA00013263"/>
    </source>
</evidence>
<accession>A0A0M2UPK3</accession>
<keyword evidence="13" id="KW-0276">Fatty acid metabolism</keyword>
<reference evidence="16 17" key="1">
    <citation type="journal article" date="2013" name="BMC Microbiol.">
        <title>Identification of the type II cytochrome c maturation pathway in anammox bacteria by comparative genomics.</title>
        <authorList>
            <person name="Ferousi C."/>
            <person name="Speth D.R."/>
            <person name="Reimann J."/>
            <person name="Op den Camp H.J."/>
            <person name="Allen J.W."/>
            <person name="Keltjens J.T."/>
            <person name="Jetten M.S."/>
        </authorList>
    </citation>
    <scope>NUCLEOTIDE SEQUENCE [LARGE SCALE GENOMIC DNA]</scope>
    <source>
        <strain evidence="16">RU1</strain>
    </source>
</reference>
<dbReference type="InterPro" id="IPR011764">
    <property type="entry name" value="Biotin_carboxylation_dom"/>
</dbReference>
<evidence type="ECO:0000256" key="5">
    <source>
        <dbReference type="ARBA" id="ARBA00022598"/>
    </source>
</evidence>
<dbReference type="PROSITE" id="PS00866">
    <property type="entry name" value="CPSASE_1"/>
    <property type="match status" value="1"/>
</dbReference>
<sequence>MFSRIMVANRGEIALRIIRACREMGIETVAICSKSDKDAMYLKQADITVCVGPSEAEGSYLNIPSIISAAEITDIEAIHPGYGFLSEVSHFAEVCESSKIVFIGPKSDVLKKLGDKTEARKIAQACKVPVVPGSESVIKSQQQALDVAHKIGYPVIIKASSGGGGRGMRVAHNDISLVNSLAIAQREAESAFKDPSIYIEKYIEDTRHVEVQIFGDNYGNIIHLGERDCTLQRKHQKLIEESPSPAISERLREEICKAAIKIAKAVNYTNAGTVEFLVNKAGDFYFIEVNTRLQVEHPVTEMVTGIDLVKQQIRIASGERMNIKQKRVRPRGVAIECRINAEDPNNGFRPQPGKITFYNPPGGRGVRVDSHVHAGYQVPPYYDSMISKLIVHQKTREEAIACMKRALGEYVIEGIKTTIPLNLELIAHSQFASGNINTNFVENLLLKNQHS</sequence>
<keyword evidence="7 12" id="KW-0547">Nucleotide-binding</keyword>
<evidence type="ECO:0000256" key="6">
    <source>
        <dbReference type="ARBA" id="ARBA00022723"/>
    </source>
</evidence>
<dbReference type="NCBIfam" id="NF006367">
    <property type="entry name" value="PRK08591.1"/>
    <property type="match status" value="1"/>
</dbReference>
<dbReference type="EC" id="6.3.4.14" evidence="4 13"/>
<comment type="caution">
    <text evidence="16">The sequence shown here is derived from an EMBL/GenBank/DDBJ whole genome shotgun (WGS) entry which is preliminary data.</text>
</comment>
<dbReference type="NCBIfam" id="TIGR00514">
    <property type="entry name" value="accC"/>
    <property type="match status" value="1"/>
</dbReference>
<proteinExistence type="predicted"/>
<dbReference type="Gene3D" id="3.30.470.20">
    <property type="entry name" value="ATP-grasp fold, B domain"/>
    <property type="match status" value="1"/>
</dbReference>
<dbReference type="Pfam" id="PF00289">
    <property type="entry name" value="Biotin_carb_N"/>
    <property type="match status" value="1"/>
</dbReference>
<dbReference type="InterPro" id="IPR005479">
    <property type="entry name" value="CPAse_ATP-bd"/>
</dbReference>
<evidence type="ECO:0000259" key="15">
    <source>
        <dbReference type="PROSITE" id="PS50979"/>
    </source>
</evidence>
<feature type="domain" description="Biotin carboxylation" evidence="15">
    <location>
        <begin position="1"/>
        <end position="446"/>
    </location>
</feature>
<dbReference type="SMART" id="SM00878">
    <property type="entry name" value="Biotin_carb_C"/>
    <property type="match status" value="1"/>
</dbReference>
<dbReference type="GO" id="GO:0006633">
    <property type="term" value="P:fatty acid biosynthetic process"/>
    <property type="evidence" value="ECO:0007669"/>
    <property type="project" value="UniProtKB-KW"/>
</dbReference>
<dbReference type="Pfam" id="PF02785">
    <property type="entry name" value="Biotin_carb_C"/>
    <property type="match status" value="1"/>
</dbReference>
<dbReference type="PANTHER" id="PTHR48095:SF2">
    <property type="entry name" value="BIOTIN CARBOXYLASE, CHLOROPLASTIC"/>
    <property type="match status" value="1"/>
</dbReference>
<keyword evidence="9" id="KW-0460">Magnesium</keyword>
<gene>
    <name evidence="16" type="ORF">BROFUL_03271</name>
</gene>
<evidence type="ECO:0000256" key="1">
    <source>
        <dbReference type="ARBA" id="ARBA00003761"/>
    </source>
</evidence>
<evidence type="ECO:0000256" key="8">
    <source>
        <dbReference type="ARBA" id="ARBA00022840"/>
    </source>
</evidence>
<evidence type="ECO:0000256" key="13">
    <source>
        <dbReference type="RuleBase" id="RU365063"/>
    </source>
</evidence>
<dbReference type="AlphaFoldDB" id="A0A0M2UPK3"/>
<dbReference type="PANTHER" id="PTHR48095">
    <property type="entry name" value="PYRUVATE CARBOXYLASE SUBUNIT A"/>
    <property type="match status" value="1"/>
</dbReference>
<dbReference type="SUPFAM" id="SSF56059">
    <property type="entry name" value="Glutathione synthetase ATP-binding domain-like"/>
    <property type="match status" value="1"/>
</dbReference>
<keyword evidence="6" id="KW-0479">Metal-binding</keyword>
<dbReference type="PATRIC" id="fig|380242.3.peg.4032"/>
<evidence type="ECO:0000256" key="3">
    <source>
        <dbReference type="ARBA" id="ARBA00011750"/>
    </source>
</evidence>
<evidence type="ECO:0000256" key="9">
    <source>
        <dbReference type="ARBA" id="ARBA00022842"/>
    </source>
</evidence>
<dbReference type="InterPro" id="IPR011054">
    <property type="entry name" value="Rudment_hybrid_motif"/>
</dbReference>
<protein>
    <recommendedName>
        <fullName evidence="4 13">Biotin carboxylase</fullName>
        <ecNumber evidence="4 13">6.3.4.14</ecNumber>
    </recommendedName>
    <alternativeName>
        <fullName evidence="13">Acetyl-coenzyme A carboxylase biotin carboxylase subunit A</fullName>
    </alternativeName>
</protein>
<comment type="subunit">
    <text evidence="3 13">Acetyl-CoA carboxylase is a heterohexamer of biotin carboxyl carrier protein, biotin carboxylase and the two subunits of carboxyl transferase in a 2:2 complex.</text>
</comment>
<evidence type="ECO:0000256" key="11">
    <source>
        <dbReference type="ARBA" id="ARBA00048600"/>
    </source>
</evidence>
<dbReference type="InterPro" id="IPR004549">
    <property type="entry name" value="Acetyl_CoA_COase_biotin_COase"/>
</dbReference>
<keyword evidence="17" id="KW-1185">Reference proteome</keyword>
<evidence type="ECO:0000256" key="2">
    <source>
        <dbReference type="ARBA" id="ARBA00004956"/>
    </source>
</evidence>